<comment type="catalytic activity">
    <reaction evidence="12">
        <text>tRNA(Sec) + L-serine + ATP = L-seryl-tRNA(Sec) + AMP + diphosphate + H(+)</text>
        <dbReference type="Rhea" id="RHEA:42580"/>
        <dbReference type="Rhea" id="RHEA-COMP:9742"/>
        <dbReference type="Rhea" id="RHEA-COMP:10128"/>
        <dbReference type="ChEBI" id="CHEBI:15378"/>
        <dbReference type="ChEBI" id="CHEBI:30616"/>
        <dbReference type="ChEBI" id="CHEBI:33019"/>
        <dbReference type="ChEBI" id="CHEBI:33384"/>
        <dbReference type="ChEBI" id="CHEBI:78442"/>
        <dbReference type="ChEBI" id="CHEBI:78533"/>
        <dbReference type="ChEBI" id="CHEBI:456215"/>
        <dbReference type="EC" id="6.1.1.11"/>
    </reaction>
</comment>
<dbReference type="Pfam" id="PF02403">
    <property type="entry name" value="Seryl_tRNA_N"/>
    <property type="match status" value="1"/>
</dbReference>
<dbReference type="PRINTS" id="PR00981">
    <property type="entry name" value="TRNASYNTHSER"/>
</dbReference>
<feature type="binding site" evidence="16">
    <location>
        <begin position="260"/>
        <end position="262"/>
    </location>
    <ligand>
        <name>ATP</name>
        <dbReference type="ChEBI" id="CHEBI:30616"/>
    </ligand>
</feature>
<evidence type="ECO:0000256" key="11">
    <source>
        <dbReference type="ARBA" id="ARBA00039158"/>
    </source>
</evidence>
<dbReference type="FunCoup" id="A0A317ZD19">
    <property type="interactions" value="496"/>
</dbReference>
<name>A0A317ZD19_9BACT</name>
<feature type="binding site" evidence="15">
    <location>
        <position position="283"/>
    </location>
    <ligand>
        <name>L-serine</name>
        <dbReference type="ChEBI" id="CHEBI:33384"/>
    </ligand>
</feature>
<comment type="catalytic activity">
    <reaction evidence="13">
        <text>tRNA(Ser) + L-serine + ATP = L-seryl-tRNA(Ser) + AMP + diphosphate + H(+)</text>
        <dbReference type="Rhea" id="RHEA:12292"/>
        <dbReference type="Rhea" id="RHEA-COMP:9669"/>
        <dbReference type="Rhea" id="RHEA-COMP:9703"/>
        <dbReference type="ChEBI" id="CHEBI:15378"/>
        <dbReference type="ChEBI" id="CHEBI:30616"/>
        <dbReference type="ChEBI" id="CHEBI:33019"/>
        <dbReference type="ChEBI" id="CHEBI:33384"/>
        <dbReference type="ChEBI" id="CHEBI:78442"/>
        <dbReference type="ChEBI" id="CHEBI:78533"/>
        <dbReference type="ChEBI" id="CHEBI:456215"/>
        <dbReference type="EC" id="6.1.1.11"/>
    </reaction>
</comment>
<dbReference type="InterPro" id="IPR006195">
    <property type="entry name" value="aa-tRNA-synth_II"/>
</dbReference>
<dbReference type="InterPro" id="IPR002314">
    <property type="entry name" value="aa-tRNA-synt_IIb"/>
</dbReference>
<keyword evidence="8 16" id="KW-0067">ATP-binding</keyword>
<evidence type="ECO:0000256" key="13">
    <source>
        <dbReference type="ARBA" id="ARBA00048823"/>
    </source>
</evidence>
<evidence type="ECO:0000256" key="12">
    <source>
        <dbReference type="ARBA" id="ARBA00047929"/>
    </source>
</evidence>
<evidence type="ECO:0000256" key="10">
    <source>
        <dbReference type="ARBA" id="ARBA00023146"/>
    </source>
</evidence>
<evidence type="ECO:0000256" key="2">
    <source>
        <dbReference type="ARBA" id="ARBA00005045"/>
    </source>
</evidence>
<dbReference type="InterPro" id="IPR010978">
    <property type="entry name" value="tRNA-bd_arm"/>
</dbReference>
<evidence type="ECO:0000259" key="18">
    <source>
        <dbReference type="PROSITE" id="PS50862"/>
    </source>
</evidence>
<evidence type="ECO:0000256" key="7">
    <source>
        <dbReference type="ARBA" id="ARBA00022741"/>
    </source>
</evidence>
<dbReference type="GO" id="GO:0006434">
    <property type="term" value="P:seryl-tRNA aminoacylation"/>
    <property type="evidence" value="ECO:0007669"/>
    <property type="project" value="UniProtKB-UniRule"/>
</dbReference>
<evidence type="ECO:0000256" key="16">
    <source>
        <dbReference type="PIRSR" id="PIRSR001529-2"/>
    </source>
</evidence>
<feature type="coiled-coil region" evidence="17">
    <location>
        <begin position="44"/>
        <end position="95"/>
    </location>
</feature>
<sequence length="424" mass="47320">MIDIKLLREQPDLVKAAIANKKFTCDIDAVLELDAVRRAKITDAESARAEQKAANQEMAALKKGSPEFLEKVQDMKKIAARAKELEAESKSADEAFQAAFLEIPNLPDASVPVGKGEDENVVASTWGDADADFPHALPHFDIPWFESRIDFARGVKATGAGFPFYVGEMSRLVRALVNFFLEEAHSNGYEEVLPPIVVNADSATATGQLPDKEGQMYVDENEGLYLIPTAEVPVTNFYRDEILEADQLPVYRCAYTPCFRREAGSWGAHVRGLNRLHQFDKVELVKWTDAESSMDELEKLRENVEGTLQKLDLPYRVLRMCTGDIGFPHAKQYDLEVFAAGQKRWLEVSSCSNFTDFQARRAGIRYRGADGKPVTVHTLNGSGLAVPRVLAAILENNLQADGRVKVPECLQYWMKQEYIGESRA</sequence>
<keyword evidence="9" id="KW-0648">Protein biosynthesis</keyword>
<dbReference type="EC" id="6.1.1.11" evidence="4 14"/>
<dbReference type="GO" id="GO:0004828">
    <property type="term" value="F:serine-tRNA ligase activity"/>
    <property type="evidence" value="ECO:0007669"/>
    <property type="project" value="UniProtKB-UniRule"/>
</dbReference>
<dbReference type="InterPro" id="IPR015866">
    <property type="entry name" value="Ser-tRNA-synth_1_N"/>
</dbReference>
<dbReference type="PROSITE" id="PS50862">
    <property type="entry name" value="AA_TRNA_LIGASE_II"/>
    <property type="match status" value="1"/>
</dbReference>
<dbReference type="Gene3D" id="1.10.287.40">
    <property type="entry name" value="Serine-tRNA synthetase, tRNA binding domain"/>
    <property type="match status" value="1"/>
</dbReference>
<evidence type="ECO:0000256" key="5">
    <source>
        <dbReference type="ARBA" id="ARBA00022490"/>
    </source>
</evidence>
<comment type="subcellular location">
    <subcellularLocation>
        <location evidence="1">Cytoplasm</location>
    </subcellularLocation>
</comment>
<dbReference type="InterPro" id="IPR045864">
    <property type="entry name" value="aa-tRNA-synth_II/BPL/LPL"/>
</dbReference>
<feature type="binding site" evidence="15">
    <location>
        <position position="260"/>
    </location>
    <ligand>
        <name>L-serine</name>
        <dbReference type="ChEBI" id="CHEBI:33384"/>
    </ligand>
</feature>
<dbReference type="InParanoid" id="A0A317ZD19"/>
<evidence type="ECO:0000256" key="1">
    <source>
        <dbReference type="ARBA" id="ARBA00004496"/>
    </source>
</evidence>
<keyword evidence="5" id="KW-0963">Cytoplasm</keyword>
<evidence type="ECO:0000313" key="20">
    <source>
        <dbReference type="Proteomes" id="UP000247099"/>
    </source>
</evidence>
<organism evidence="19 20">
    <name type="scientific">Coraliomargarita sinensis</name>
    <dbReference type="NCBI Taxonomy" id="2174842"/>
    <lineage>
        <taxon>Bacteria</taxon>
        <taxon>Pseudomonadati</taxon>
        <taxon>Verrucomicrobiota</taxon>
        <taxon>Opitutia</taxon>
        <taxon>Puniceicoccales</taxon>
        <taxon>Coraliomargaritaceae</taxon>
        <taxon>Coraliomargarita</taxon>
    </lineage>
</organism>
<dbReference type="PIRSF" id="PIRSF001529">
    <property type="entry name" value="Ser-tRNA-synth_IIa"/>
    <property type="match status" value="1"/>
</dbReference>
<evidence type="ECO:0000256" key="17">
    <source>
        <dbReference type="SAM" id="Coils"/>
    </source>
</evidence>
<protein>
    <recommendedName>
        <fullName evidence="11 14">Serine--tRNA ligase</fullName>
        <ecNumber evidence="4 14">6.1.1.11</ecNumber>
    </recommendedName>
</protein>
<dbReference type="InterPro" id="IPR002317">
    <property type="entry name" value="Ser-tRNA-ligase_type_1"/>
</dbReference>
<evidence type="ECO:0000256" key="4">
    <source>
        <dbReference type="ARBA" id="ARBA00012840"/>
    </source>
</evidence>
<dbReference type="Pfam" id="PF00587">
    <property type="entry name" value="tRNA-synt_2b"/>
    <property type="match status" value="1"/>
</dbReference>
<reference evidence="19 20" key="1">
    <citation type="submission" date="2018-05" db="EMBL/GenBank/DDBJ databases">
        <title>Coraliomargarita sinensis sp. nov., isolated from a marine solar saltern.</title>
        <authorList>
            <person name="Zhou L.Y."/>
        </authorList>
    </citation>
    <scope>NUCLEOTIDE SEQUENCE [LARGE SCALE GENOMIC DNA]</scope>
    <source>
        <strain evidence="19 20">WN38</strain>
    </source>
</reference>
<keyword evidence="17" id="KW-0175">Coiled coil</keyword>
<evidence type="ECO:0000256" key="6">
    <source>
        <dbReference type="ARBA" id="ARBA00022598"/>
    </source>
</evidence>
<evidence type="ECO:0000313" key="19">
    <source>
        <dbReference type="EMBL" id="PXA03125.1"/>
    </source>
</evidence>
<dbReference type="NCBIfam" id="TIGR00414">
    <property type="entry name" value="serS"/>
    <property type="match status" value="1"/>
</dbReference>
<evidence type="ECO:0000256" key="14">
    <source>
        <dbReference type="NCBIfam" id="TIGR00414"/>
    </source>
</evidence>
<dbReference type="PANTHER" id="PTHR43697:SF1">
    <property type="entry name" value="SERINE--TRNA LIGASE"/>
    <property type="match status" value="1"/>
</dbReference>
<keyword evidence="10" id="KW-0030">Aminoacyl-tRNA synthetase</keyword>
<dbReference type="InterPro" id="IPR042103">
    <property type="entry name" value="SerRS_1_N_sf"/>
</dbReference>
<accession>A0A317ZD19</accession>
<evidence type="ECO:0000256" key="15">
    <source>
        <dbReference type="PIRSR" id="PIRSR001529-1"/>
    </source>
</evidence>
<comment type="caution">
    <text evidence="19">The sequence shown here is derived from an EMBL/GenBank/DDBJ whole genome shotgun (WGS) entry which is preliminary data.</text>
</comment>
<proteinExistence type="inferred from homology"/>
<keyword evidence="7" id="KW-0547">Nucleotide-binding</keyword>
<dbReference type="GO" id="GO:0005524">
    <property type="term" value="F:ATP binding"/>
    <property type="evidence" value="ECO:0007669"/>
    <property type="project" value="UniProtKB-KW"/>
</dbReference>
<dbReference type="Proteomes" id="UP000247099">
    <property type="component" value="Unassembled WGS sequence"/>
</dbReference>
<dbReference type="AlphaFoldDB" id="A0A317ZD19"/>
<dbReference type="SUPFAM" id="SSF46589">
    <property type="entry name" value="tRNA-binding arm"/>
    <property type="match status" value="1"/>
</dbReference>
<evidence type="ECO:0000256" key="8">
    <source>
        <dbReference type="ARBA" id="ARBA00022840"/>
    </source>
</evidence>
<feature type="binding site" evidence="15">
    <location>
        <position position="229"/>
    </location>
    <ligand>
        <name>L-serine</name>
        <dbReference type="ChEBI" id="CHEBI:33384"/>
    </ligand>
</feature>
<keyword evidence="6 19" id="KW-0436">Ligase</keyword>
<dbReference type="Gene3D" id="3.30.930.10">
    <property type="entry name" value="Bira Bifunctional Protein, Domain 2"/>
    <property type="match status" value="1"/>
</dbReference>
<keyword evidence="20" id="KW-1185">Reference proteome</keyword>
<dbReference type="GO" id="GO:0005737">
    <property type="term" value="C:cytoplasm"/>
    <property type="evidence" value="ECO:0007669"/>
    <property type="project" value="UniProtKB-SubCell"/>
</dbReference>
<comment type="pathway">
    <text evidence="2">Aminoacyl-tRNA biosynthesis; selenocysteinyl-tRNA(Sec) biosynthesis; L-seryl-tRNA(Sec) from L-serine and tRNA(Sec): step 1/1.</text>
</comment>
<dbReference type="PANTHER" id="PTHR43697">
    <property type="entry name" value="SERYL-TRNA SYNTHETASE"/>
    <property type="match status" value="1"/>
</dbReference>
<dbReference type="OrthoDB" id="9804647at2"/>
<evidence type="ECO:0000256" key="3">
    <source>
        <dbReference type="ARBA" id="ARBA00010728"/>
    </source>
</evidence>
<gene>
    <name evidence="19" type="ORF">DDZ13_13740</name>
</gene>
<feature type="domain" description="Aminoacyl-transfer RNA synthetases class-II family profile" evidence="18">
    <location>
        <begin position="170"/>
        <end position="407"/>
    </location>
</feature>
<comment type="similarity">
    <text evidence="3">Belongs to the class-II aminoacyl-tRNA synthetase family. Type-1 seryl-tRNA synthetase subfamily.</text>
</comment>
<dbReference type="EMBL" id="QHJQ01000012">
    <property type="protein sequence ID" value="PXA03125.1"/>
    <property type="molecule type" value="Genomic_DNA"/>
</dbReference>
<dbReference type="RefSeq" id="WP_110132035.1">
    <property type="nucleotide sequence ID" value="NZ_QHJQ01000012.1"/>
</dbReference>
<evidence type="ECO:0000256" key="9">
    <source>
        <dbReference type="ARBA" id="ARBA00022917"/>
    </source>
</evidence>
<dbReference type="SUPFAM" id="SSF55681">
    <property type="entry name" value="Class II aaRS and biotin synthetases"/>
    <property type="match status" value="1"/>
</dbReference>
<feature type="binding site" evidence="15">
    <location>
        <position position="380"/>
    </location>
    <ligand>
        <name>L-serine</name>
        <dbReference type="ChEBI" id="CHEBI:33384"/>
    </ligand>
</feature>
<feature type="binding site" evidence="16">
    <location>
        <begin position="347"/>
        <end position="350"/>
    </location>
    <ligand>
        <name>ATP</name>
        <dbReference type="ChEBI" id="CHEBI:30616"/>
    </ligand>
</feature>